<accession>A0ACB1A9T0</accession>
<sequence length="360" mass="42506">MPEAGCKNLKRLFPFPEEPATEEELQFPLAYGILVYKSPLQVFLLMSAIYQPQNAYCLAVDDRVLYFYFFIKNKFKADEQFKKQMNLLMDCFPNIFVMTVNKVEWCEFGVVRGVFNCLRYLSELDHRWRYYQMVRIFKRLNGTINAEILPFETSRIVGSQVFMKSPLTLWKSSLSALMSRETVNAIISSNKVRQQLNYLKFGYCSDEALWGTIAGNPKELYIPGGFDANYLYGRLFKETYLSDIKKKQIQRQKEQQKEREEDKRQKNTSQSSLLPKYNAAEPFNLSTYYISRFQVWRDVNQMSGSKESRCDAYFCLWKQIHERALDWQTQQRFVGSVYSELPLVKMARGAPEDELKFYFD</sequence>
<proteinExistence type="predicted"/>
<protein>
    <submittedName>
        <fullName evidence="1">Uncharacterized protein</fullName>
    </submittedName>
</protein>
<organism evidence="1 2">
    <name type="scientific">Meloidogyne enterolobii</name>
    <name type="common">Root-knot nematode worm</name>
    <name type="synonym">Meloidogyne mayaguensis</name>
    <dbReference type="NCBI Taxonomy" id="390850"/>
    <lineage>
        <taxon>Eukaryota</taxon>
        <taxon>Metazoa</taxon>
        <taxon>Ecdysozoa</taxon>
        <taxon>Nematoda</taxon>
        <taxon>Chromadorea</taxon>
        <taxon>Rhabditida</taxon>
        <taxon>Tylenchina</taxon>
        <taxon>Tylenchomorpha</taxon>
        <taxon>Tylenchoidea</taxon>
        <taxon>Meloidogynidae</taxon>
        <taxon>Meloidogyninae</taxon>
        <taxon>Meloidogyne</taxon>
    </lineage>
</organism>
<keyword evidence="2" id="KW-1185">Reference proteome</keyword>
<evidence type="ECO:0000313" key="1">
    <source>
        <dbReference type="EMBL" id="CAK5088044.1"/>
    </source>
</evidence>
<name>A0ACB1A9T0_MELEN</name>
<reference evidence="1" key="1">
    <citation type="submission" date="2023-11" db="EMBL/GenBank/DDBJ databases">
        <authorList>
            <person name="Poullet M."/>
        </authorList>
    </citation>
    <scope>NUCLEOTIDE SEQUENCE</scope>
    <source>
        <strain evidence="1">E1834</strain>
    </source>
</reference>
<evidence type="ECO:0000313" key="2">
    <source>
        <dbReference type="Proteomes" id="UP001497535"/>
    </source>
</evidence>
<comment type="caution">
    <text evidence="1">The sequence shown here is derived from an EMBL/GenBank/DDBJ whole genome shotgun (WGS) entry which is preliminary data.</text>
</comment>
<dbReference type="Proteomes" id="UP001497535">
    <property type="component" value="Unassembled WGS sequence"/>
</dbReference>
<dbReference type="EMBL" id="CAVMJV010000070">
    <property type="protein sequence ID" value="CAK5088044.1"/>
    <property type="molecule type" value="Genomic_DNA"/>
</dbReference>
<gene>
    <name evidence="1" type="ORF">MENTE1834_LOCUS35681</name>
</gene>